<feature type="compositionally biased region" description="Low complexity" evidence="1">
    <location>
        <begin position="103"/>
        <end position="123"/>
    </location>
</feature>
<dbReference type="EC" id="4.4.1.5" evidence="2"/>
<feature type="compositionally biased region" description="Basic and acidic residues" evidence="1">
    <location>
        <begin position="87"/>
        <end position="96"/>
    </location>
</feature>
<gene>
    <name evidence="2" type="ORF">AVDCRST_MAG17-1665</name>
</gene>
<proteinExistence type="predicted"/>
<feature type="compositionally biased region" description="Basic and acidic residues" evidence="1">
    <location>
        <begin position="129"/>
        <end position="140"/>
    </location>
</feature>
<dbReference type="EMBL" id="CADCVV010000124">
    <property type="protein sequence ID" value="CAA9505724.1"/>
    <property type="molecule type" value="Genomic_DNA"/>
</dbReference>
<feature type="compositionally biased region" description="Basic residues" evidence="1">
    <location>
        <begin position="57"/>
        <end position="75"/>
    </location>
</feature>
<evidence type="ECO:0000256" key="1">
    <source>
        <dbReference type="SAM" id="MobiDB-lite"/>
    </source>
</evidence>
<evidence type="ECO:0000313" key="2">
    <source>
        <dbReference type="EMBL" id="CAA9505724.1"/>
    </source>
</evidence>
<dbReference type="GO" id="GO:0004462">
    <property type="term" value="F:lactoylglutathione lyase activity"/>
    <property type="evidence" value="ECO:0007669"/>
    <property type="project" value="UniProtKB-EC"/>
</dbReference>
<organism evidence="2">
    <name type="scientific">uncultured Solirubrobacterales bacterium</name>
    <dbReference type="NCBI Taxonomy" id="768556"/>
    <lineage>
        <taxon>Bacteria</taxon>
        <taxon>Bacillati</taxon>
        <taxon>Actinomycetota</taxon>
        <taxon>Thermoleophilia</taxon>
        <taxon>Solirubrobacterales</taxon>
        <taxon>environmental samples</taxon>
    </lineage>
</organism>
<sequence>GPASECRHPRRRRPAPSQGLLCGARLDNPSRARSGRCLFSGRRADPCTVGPREAGHRQRRVGRPRLGRGHPRSQRRLAGGGRRGPGRGREGRRHDLPAGWGDLLGRLLGSVPRPRRPPVGGRSQPPLDAARERLRVARRL</sequence>
<reference evidence="2" key="1">
    <citation type="submission" date="2020-02" db="EMBL/GenBank/DDBJ databases">
        <authorList>
            <person name="Meier V. D."/>
        </authorList>
    </citation>
    <scope>NUCLEOTIDE SEQUENCE</scope>
    <source>
        <strain evidence="2">AVDCRST_MAG17</strain>
    </source>
</reference>
<keyword evidence="2" id="KW-0456">Lyase</keyword>
<feature type="region of interest" description="Disordered" evidence="1">
    <location>
        <begin position="1"/>
        <end position="140"/>
    </location>
</feature>
<feature type="non-terminal residue" evidence="2">
    <location>
        <position position="1"/>
    </location>
</feature>
<dbReference type="AlphaFoldDB" id="A0A6J4SUS5"/>
<accession>A0A6J4SUS5</accession>
<feature type="non-terminal residue" evidence="2">
    <location>
        <position position="140"/>
    </location>
</feature>
<name>A0A6J4SUS5_9ACTN</name>
<protein>
    <submittedName>
        <fullName evidence="2">Lactoylglutathione lyase</fullName>
        <ecNumber evidence="2">4.4.1.5</ecNumber>
    </submittedName>
</protein>